<organism evidence="8">
    <name type="scientific">hydrothermal vent metagenome</name>
    <dbReference type="NCBI Taxonomy" id="652676"/>
    <lineage>
        <taxon>unclassified sequences</taxon>
        <taxon>metagenomes</taxon>
        <taxon>ecological metagenomes</taxon>
    </lineage>
</organism>
<evidence type="ECO:0000256" key="2">
    <source>
        <dbReference type="ARBA" id="ARBA00022552"/>
    </source>
</evidence>
<dbReference type="AlphaFoldDB" id="A0A3B0QYY5"/>
<dbReference type="InterPro" id="IPR023165">
    <property type="entry name" value="rRNA_Ade_diMease-like_C"/>
</dbReference>
<keyword evidence="6" id="KW-0694">RNA-binding</keyword>
<dbReference type="PANTHER" id="PTHR11727:SF7">
    <property type="entry name" value="DIMETHYLADENOSINE TRANSFERASE-RELATED"/>
    <property type="match status" value="1"/>
</dbReference>
<keyword evidence="4 8" id="KW-0808">Transferase</keyword>
<dbReference type="HAMAP" id="MF_00607">
    <property type="entry name" value="16SrRNA_methyltr_A"/>
    <property type="match status" value="1"/>
</dbReference>
<keyword evidence="1" id="KW-0963">Cytoplasm</keyword>
<evidence type="ECO:0000313" key="8">
    <source>
        <dbReference type="EMBL" id="VAV86510.1"/>
    </source>
</evidence>
<dbReference type="GO" id="GO:0003723">
    <property type="term" value="F:RNA binding"/>
    <property type="evidence" value="ECO:0007669"/>
    <property type="project" value="UniProtKB-KW"/>
</dbReference>
<reference evidence="8" key="1">
    <citation type="submission" date="2018-06" db="EMBL/GenBank/DDBJ databases">
        <authorList>
            <person name="Zhirakovskaya E."/>
        </authorList>
    </citation>
    <scope>NUCLEOTIDE SEQUENCE</scope>
</reference>
<feature type="domain" description="Ribosomal RNA adenine methylase transferase N-terminal" evidence="7">
    <location>
        <begin position="34"/>
        <end position="218"/>
    </location>
</feature>
<keyword evidence="2" id="KW-0698">rRNA processing</keyword>
<dbReference type="GO" id="GO:0052908">
    <property type="term" value="F:16S rRNA (adenine(1518)-N(6)/adenine(1519)-N(6))-dimethyltransferase activity"/>
    <property type="evidence" value="ECO:0007669"/>
    <property type="project" value="UniProtKB-EC"/>
</dbReference>
<sequence>MYEDGLPPLREVISGFGLNAKKSLGQNFLTDLNLTGKIARSANGLGGCDLKDSIIYEVGPGPGALTRALLMNGAHRVVAVEMDPRCLEAQKEIQAAYPGRLDVFQGDALDMDEQRLIGDTGGHSVKIIANLPYNVGTALLVKWLTLKGWKPWYSSLTLMFQKEVGQRIIAAPRTKAYGRLSVLGQYRAEAKIMFDVPARAFIPPPKVTSCIVAITPKEEQPETPKQDILEKVVYAAFNQRRKMLRTSLKTLGQDPLPFLKAAEITETCRAEELTVKDFCRLAKAYSTPIIS</sequence>
<dbReference type="CDD" id="cd02440">
    <property type="entry name" value="AdoMet_MTases"/>
    <property type="match status" value="1"/>
</dbReference>
<evidence type="ECO:0000256" key="3">
    <source>
        <dbReference type="ARBA" id="ARBA00022603"/>
    </source>
</evidence>
<evidence type="ECO:0000256" key="4">
    <source>
        <dbReference type="ARBA" id="ARBA00022679"/>
    </source>
</evidence>
<evidence type="ECO:0000259" key="7">
    <source>
        <dbReference type="SMART" id="SM00650"/>
    </source>
</evidence>
<dbReference type="InterPro" id="IPR011530">
    <property type="entry name" value="rRNA_adenine_dimethylase"/>
</dbReference>
<dbReference type="Gene3D" id="1.10.8.100">
    <property type="entry name" value="Ribosomal RNA adenine dimethylase-like, domain 2"/>
    <property type="match status" value="1"/>
</dbReference>
<dbReference type="InterPro" id="IPR020596">
    <property type="entry name" value="rRNA_Ade_Mease_Trfase_CS"/>
</dbReference>
<dbReference type="SUPFAM" id="SSF53335">
    <property type="entry name" value="S-adenosyl-L-methionine-dependent methyltransferases"/>
    <property type="match status" value="1"/>
</dbReference>
<dbReference type="EC" id="2.1.1.182" evidence="8"/>
<dbReference type="PROSITE" id="PS51689">
    <property type="entry name" value="SAM_RNA_A_N6_MT"/>
    <property type="match status" value="1"/>
</dbReference>
<dbReference type="InterPro" id="IPR029063">
    <property type="entry name" value="SAM-dependent_MTases_sf"/>
</dbReference>
<protein>
    <submittedName>
        <fullName evidence="8">SSU rRNA (Adenine(1518)-N(6)/adenine(1519)-N(6))-dimethyltransferase</fullName>
        <ecNumber evidence="8">2.1.1.182</ecNumber>
    </submittedName>
</protein>
<dbReference type="InterPro" id="IPR001737">
    <property type="entry name" value="KsgA/Erm"/>
</dbReference>
<dbReference type="NCBIfam" id="TIGR00755">
    <property type="entry name" value="ksgA"/>
    <property type="match status" value="1"/>
</dbReference>
<evidence type="ECO:0000256" key="1">
    <source>
        <dbReference type="ARBA" id="ARBA00022490"/>
    </source>
</evidence>
<dbReference type="Pfam" id="PF00398">
    <property type="entry name" value="RrnaAD"/>
    <property type="match status" value="1"/>
</dbReference>
<keyword evidence="3 8" id="KW-0489">Methyltransferase</keyword>
<accession>A0A3B0QYY5</accession>
<dbReference type="InterPro" id="IPR020598">
    <property type="entry name" value="rRNA_Ade_methylase_Trfase_N"/>
</dbReference>
<name>A0A3B0QYY5_9ZZZZ</name>
<dbReference type="FunFam" id="1.10.8.100:FF:000001">
    <property type="entry name" value="Ribosomal RNA small subunit methyltransferase A"/>
    <property type="match status" value="1"/>
</dbReference>
<dbReference type="GO" id="GO:0005829">
    <property type="term" value="C:cytosol"/>
    <property type="evidence" value="ECO:0007669"/>
    <property type="project" value="TreeGrafter"/>
</dbReference>
<dbReference type="EMBL" id="UOED01000006">
    <property type="protein sequence ID" value="VAV86510.1"/>
    <property type="molecule type" value="Genomic_DNA"/>
</dbReference>
<gene>
    <name evidence="8" type="ORF">MNBD_ALPHA02-1630</name>
</gene>
<dbReference type="SMART" id="SM00650">
    <property type="entry name" value="rADc"/>
    <property type="match status" value="1"/>
</dbReference>
<dbReference type="Gene3D" id="3.40.50.150">
    <property type="entry name" value="Vaccinia Virus protein VP39"/>
    <property type="match status" value="1"/>
</dbReference>
<dbReference type="PANTHER" id="PTHR11727">
    <property type="entry name" value="DIMETHYLADENOSINE TRANSFERASE"/>
    <property type="match status" value="1"/>
</dbReference>
<proteinExistence type="inferred from homology"/>
<evidence type="ECO:0000256" key="6">
    <source>
        <dbReference type="ARBA" id="ARBA00022884"/>
    </source>
</evidence>
<evidence type="ECO:0000256" key="5">
    <source>
        <dbReference type="ARBA" id="ARBA00022691"/>
    </source>
</evidence>
<dbReference type="PROSITE" id="PS01131">
    <property type="entry name" value="RRNA_A_DIMETH"/>
    <property type="match status" value="1"/>
</dbReference>
<keyword evidence="5" id="KW-0949">S-adenosyl-L-methionine</keyword>